<evidence type="ECO:0000313" key="1">
    <source>
        <dbReference type="EMBL" id="KAK5706297.1"/>
    </source>
</evidence>
<organism evidence="1 2">
    <name type="scientific">Elasticomyces elasticus</name>
    <dbReference type="NCBI Taxonomy" id="574655"/>
    <lineage>
        <taxon>Eukaryota</taxon>
        <taxon>Fungi</taxon>
        <taxon>Dikarya</taxon>
        <taxon>Ascomycota</taxon>
        <taxon>Pezizomycotina</taxon>
        <taxon>Dothideomycetes</taxon>
        <taxon>Dothideomycetidae</taxon>
        <taxon>Mycosphaerellales</taxon>
        <taxon>Teratosphaeriaceae</taxon>
        <taxon>Elasticomyces</taxon>
    </lineage>
</organism>
<gene>
    <name evidence="1" type="ORF">LTR97_001284</name>
</gene>
<sequence>MAAWPPQSRPKNLPVYDDYDRTSRYMFWESVDETVEHSDGQMHDVVTPTELSARPTLSTTKVDPAKIGLFDLPLELRRGIYSMICHDGRLGRVLSPHYYRGLTAAPESYEHWMYIVRRLSYVDAQCSKSLHMIHPKFELELLGTWAEETVHRVPLLNTFWQSRDHHARLYYVDLRWYRYLINEEQLAGSIYMQLRRFLQALEEHYKVARSVRHVRLTGVFKAHKDEKPAALLRRYNVSKVARAMERLDSPLGQPNLQLELELVCQHENDKMPDQTIWTRARRTMGFSLNPRNVTVRKAGRKAETDWVCAKDGLEIREVHRNGCADNVANWVAVDVAEVSDAH</sequence>
<comment type="caution">
    <text evidence="1">The sequence shown here is derived from an EMBL/GenBank/DDBJ whole genome shotgun (WGS) entry which is preliminary data.</text>
</comment>
<evidence type="ECO:0000313" key="2">
    <source>
        <dbReference type="Proteomes" id="UP001310594"/>
    </source>
</evidence>
<dbReference type="AlphaFoldDB" id="A0AAN7WQB4"/>
<accession>A0AAN7WQB4</accession>
<protein>
    <submittedName>
        <fullName evidence="1">Uncharacterized protein</fullName>
    </submittedName>
</protein>
<dbReference type="EMBL" id="JAVRQU010000002">
    <property type="protein sequence ID" value="KAK5706297.1"/>
    <property type="molecule type" value="Genomic_DNA"/>
</dbReference>
<name>A0AAN7WQB4_9PEZI</name>
<proteinExistence type="predicted"/>
<reference evidence="1" key="1">
    <citation type="submission" date="2023-08" db="EMBL/GenBank/DDBJ databases">
        <title>Black Yeasts Isolated from many extreme environments.</title>
        <authorList>
            <person name="Coleine C."/>
            <person name="Stajich J.E."/>
            <person name="Selbmann L."/>
        </authorList>
    </citation>
    <scope>NUCLEOTIDE SEQUENCE</scope>
    <source>
        <strain evidence="1">CCFEE 5810</strain>
    </source>
</reference>
<dbReference type="Proteomes" id="UP001310594">
    <property type="component" value="Unassembled WGS sequence"/>
</dbReference>